<feature type="region of interest" description="Disordered" evidence="2">
    <location>
        <begin position="1"/>
        <end position="77"/>
    </location>
</feature>
<dbReference type="InParanoid" id="A0A3Q2HE26"/>
<feature type="compositionally biased region" description="Basic and acidic residues" evidence="2">
    <location>
        <begin position="525"/>
        <end position="541"/>
    </location>
</feature>
<feature type="compositionally biased region" description="Polar residues" evidence="2">
    <location>
        <begin position="5828"/>
        <end position="5839"/>
    </location>
</feature>
<evidence type="ECO:0000259" key="3">
    <source>
        <dbReference type="Pfam" id="PF15783"/>
    </source>
</evidence>
<dbReference type="GeneTree" id="ENSGT00680000100018"/>
<feature type="region of interest" description="Disordered" evidence="2">
    <location>
        <begin position="7017"/>
        <end position="7037"/>
    </location>
</feature>
<dbReference type="KEGG" id="ecb:100068553"/>
<dbReference type="PANTHER" id="PTHR47315:SF3">
    <property type="entry name" value="FIBROUS SHEATH-INTERACTING PROTEIN 2-LIKE"/>
    <property type="match status" value="1"/>
</dbReference>
<feature type="region of interest" description="Disordered" evidence="2">
    <location>
        <begin position="6977"/>
        <end position="7004"/>
    </location>
</feature>
<dbReference type="GO" id="GO:0061512">
    <property type="term" value="P:protein localization to cilium"/>
    <property type="evidence" value="ECO:0007669"/>
    <property type="project" value="Ensembl"/>
</dbReference>
<feature type="compositionally biased region" description="Low complexity" evidence="2">
    <location>
        <begin position="6886"/>
        <end position="6897"/>
    </location>
</feature>
<feature type="region of interest" description="Disordered" evidence="2">
    <location>
        <begin position="508"/>
        <end position="552"/>
    </location>
</feature>
<dbReference type="Pfam" id="PF15783">
    <property type="entry name" value="FSIP2"/>
    <property type="match status" value="3"/>
</dbReference>
<feature type="compositionally biased region" description="Basic residues" evidence="2">
    <location>
        <begin position="1"/>
        <end position="16"/>
    </location>
</feature>
<dbReference type="Proteomes" id="UP000002281">
    <property type="component" value="Chromosome 18"/>
</dbReference>
<dbReference type="PaxDb" id="9796-ENSECAP00000032701"/>
<dbReference type="GO" id="GO:0120212">
    <property type="term" value="C:sperm head-tail coupling apparatus"/>
    <property type="evidence" value="ECO:0007669"/>
    <property type="project" value="Ensembl"/>
</dbReference>
<feature type="compositionally biased region" description="Polar residues" evidence="2">
    <location>
        <begin position="3334"/>
        <end position="3344"/>
    </location>
</feature>
<reference evidence="4" key="2">
    <citation type="submission" date="2025-08" db="UniProtKB">
        <authorList>
            <consortium name="Ensembl"/>
        </authorList>
    </citation>
    <scope>IDENTIFICATION</scope>
    <source>
        <strain evidence="4">Thoroughbred</strain>
    </source>
</reference>
<dbReference type="InterPro" id="IPR031554">
    <property type="entry name" value="FSIP2_C"/>
</dbReference>
<feature type="compositionally biased region" description="Basic and acidic residues" evidence="2">
    <location>
        <begin position="391"/>
        <end position="404"/>
    </location>
</feature>
<feature type="coiled-coil region" evidence="1">
    <location>
        <begin position="5258"/>
        <end position="5285"/>
    </location>
</feature>
<dbReference type="CTD" id="401024"/>
<feature type="region of interest" description="Disordered" evidence="2">
    <location>
        <begin position="5975"/>
        <end position="6006"/>
    </location>
</feature>
<dbReference type="InterPro" id="IPR038891">
    <property type="entry name" value="FSIP2"/>
</dbReference>
<dbReference type="RefSeq" id="XP_023477931.2">
    <property type="nucleotide sequence ID" value="XM_023622163.2"/>
</dbReference>
<evidence type="ECO:0000256" key="2">
    <source>
        <dbReference type="SAM" id="MobiDB-lite"/>
    </source>
</evidence>
<feature type="domain" description="Fibrous sheath-interacting protein 2 C-terminal" evidence="3">
    <location>
        <begin position="6033"/>
        <end position="6903"/>
    </location>
</feature>
<accession>A0A3Q2HE26</accession>
<feature type="region of interest" description="Disordered" evidence="2">
    <location>
        <begin position="3321"/>
        <end position="3344"/>
    </location>
</feature>
<feature type="domain" description="Fibrous sheath-interacting protein 2 C-terminal" evidence="3">
    <location>
        <begin position="4135"/>
        <end position="4690"/>
    </location>
</feature>
<evidence type="ECO:0000313" key="5">
    <source>
        <dbReference type="Proteomes" id="UP000002281"/>
    </source>
</evidence>
<dbReference type="Ensembl" id="ENSECAT00000056824.2">
    <property type="protein sequence ID" value="ENSECAP00000032701.1"/>
    <property type="gene ID" value="ENSECAG00000013931.4"/>
</dbReference>
<dbReference type="GO" id="GO:0097229">
    <property type="term" value="C:sperm end piece"/>
    <property type="evidence" value="ECO:0007669"/>
    <property type="project" value="Ensembl"/>
</dbReference>
<dbReference type="GO" id="GO:0007288">
    <property type="term" value="P:sperm axoneme assembly"/>
    <property type="evidence" value="ECO:0007669"/>
    <property type="project" value="Ensembl"/>
</dbReference>
<feature type="compositionally biased region" description="Basic and acidic residues" evidence="2">
    <location>
        <begin position="6898"/>
        <end position="6909"/>
    </location>
</feature>
<feature type="region of interest" description="Disordered" evidence="2">
    <location>
        <begin position="391"/>
        <end position="416"/>
    </location>
</feature>
<dbReference type="PANTHER" id="PTHR47315">
    <property type="entry name" value="FIBROUS SHEATH INTERACTING PROTEIN 2"/>
    <property type="match status" value="1"/>
</dbReference>
<keyword evidence="1" id="KW-0175">Coiled coil</keyword>
<reference evidence="4" key="3">
    <citation type="submission" date="2025-09" db="UniProtKB">
        <authorList>
            <consortium name="Ensembl"/>
        </authorList>
    </citation>
    <scope>IDENTIFICATION</scope>
    <source>
        <strain evidence="4">Thoroughbred</strain>
    </source>
</reference>
<feature type="compositionally biased region" description="Low complexity" evidence="2">
    <location>
        <begin position="5977"/>
        <end position="5991"/>
    </location>
</feature>
<feature type="region of interest" description="Disordered" evidence="2">
    <location>
        <begin position="6886"/>
        <end position="6909"/>
    </location>
</feature>
<feature type="domain" description="Fibrous sheath-interacting protein 2 C-terminal" evidence="3">
    <location>
        <begin position="5118"/>
        <end position="5505"/>
    </location>
</feature>
<feature type="region of interest" description="Disordered" evidence="2">
    <location>
        <begin position="5828"/>
        <end position="5900"/>
    </location>
</feature>
<dbReference type="GeneID" id="100068553"/>
<evidence type="ECO:0000313" key="4">
    <source>
        <dbReference type="Ensembl" id="ENSECAP00000032701.1"/>
    </source>
</evidence>
<evidence type="ECO:0000256" key="1">
    <source>
        <dbReference type="SAM" id="Coils"/>
    </source>
</evidence>
<dbReference type="GO" id="GO:0097225">
    <property type="term" value="C:sperm midpiece"/>
    <property type="evidence" value="ECO:0007669"/>
    <property type="project" value="Ensembl"/>
</dbReference>
<reference evidence="4 5" key="1">
    <citation type="journal article" date="2009" name="Science">
        <title>Genome sequence, comparative analysis, and population genetics of the domestic horse.</title>
        <authorList>
            <consortium name="Broad Institute Genome Sequencing Platform"/>
            <consortium name="Broad Institute Whole Genome Assembly Team"/>
            <person name="Wade C.M."/>
            <person name="Giulotto E."/>
            <person name="Sigurdsson S."/>
            <person name="Zoli M."/>
            <person name="Gnerre S."/>
            <person name="Imsland F."/>
            <person name="Lear T.L."/>
            <person name="Adelson D.L."/>
            <person name="Bailey E."/>
            <person name="Bellone R.R."/>
            <person name="Bloecker H."/>
            <person name="Distl O."/>
            <person name="Edgar R.C."/>
            <person name="Garber M."/>
            <person name="Leeb T."/>
            <person name="Mauceli E."/>
            <person name="MacLeod J.N."/>
            <person name="Penedo M.C.T."/>
            <person name="Raison J.M."/>
            <person name="Sharpe T."/>
            <person name="Vogel J."/>
            <person name="Andersson L."/>
            <person name="Antczak D.F."/>
            <person name="Biagi T."/>
            <person name="Binns M.M."/>
            <person name="Chowdhary B.P."/>
            <person name="Coleman S.J."/>
            <person name="Della Valle G."/>
            <person name="Fryc S."/>
            <person name="Guerin G."/>
            <person name="Hasegawa T."/>
            <person name="Hill E.W."/>
            <person name="Jurka J."/>
            <person name="Kiialainen A."/>
            <person name="Lindgren G."/>
            <person name="Liu J."/>
            <person name="Magnani E."/>
            <person name="Mickelson J.R."/>
            <person name="Murray J."/>
            <person name="Nergadze S.G."/>
            <person name="Onofrio R."/>
            <person name="Pedroni S."/>
            <person name="Piras M.F."/>
            <person name="Raudsepp T."/>
            <person name="Rocchi M."/>
            <person name="Roeed K.H."/>
            <person name="Ryder O.A."/>
            <person name="Searle S."/>
            <person name="Skow L."/>
            <person name="Swinburne J.E."/>
            <person name="Syvaenen A.C."/>
            <person name="Tozaki T."/>
            <person name="Valberg S.J."/>
            <person name="Vaudin M."/>
            <person name="White J.R."/>
            <person name="Zody M.C."/>
            <person name="Lander E.S."/>
            <person name="Lindblad-Toh K."/>
        </authorList>
    </citation>
    <scope>NUCLEOTIDE SEQUENCE [LARGE SCALE GENOMIC DNA]</scope>
    <source>
        <strain evidence="4 5">Thoroughbred</strain>
    </source>
</reference>
<dbReference type="OMA" id="RKTECFS"/>
<feature type="compositionally biased region" description="Polar residues" evidence="2">
    <location>
        <begin position="508"/>
        <end position="522"/>
    </location>
</feature>
<dbReference type="Bgee" id="ENSECAG00000013931">
    <property type="expression patterns" value="Expressed in testis"/>
</dbReference>
<feature type="region of interest" description="Disordered" evidence="2">
    <location>
        <begin position="2731"/>
        <end position="2811"/>
    </location>
</feature>
<feature type="compositionally biased region" description="Basic and acidic residues" evidence="2">
    <location>
        <begin position="5842"/>
        <end position="5887"/>
    </location>
</feature>
<gene>
    <name evidence="4" type="primary">FSIP2</name>
</gene>
<feature type="region of interest" description="Disordered" evidence="2">
    <location>
        <begin position="2644"/>
        <end position="2669"/>
    </location>
</feature>
<proteinExistence type="predicted"/>
<dbReference type="SMR" id="A0A3Q2HE26"/>
<organism evidence="4 5">
    <name type="scientific">Equus caballus</name>
    <name type="common">Horse</name>
    <dbReference type="NCBI Taxonomy" id="9796"/>
    <lineage>
        <taxon>Eukaryota</taxon>
        <taxon>Metazoa</taxon>
        <taxon>Chordata</taxon>
        <taxon>Craniata</taxon>
        <taxon>Vertebrata</taxon>
        <taxon>Euteleostomi</taxon>
        <taxon>Mammalia</taxon>
        <taxon>Eutheria</taxon>
        <taxon>Laurasiatheria</taxon>
        <taxon>Perissodactyla</taxon>
        <taxon>Equidae</taxon>
        <taxon>Equus</taxon>
    </lineage>
</organism>
<protein>
    <submittedName>
        <fullName evidence="4">Fibrous sheath interacting protein 2</fullName>
    </submittedName>
</protein>
<name>A0A3Q2HE26_HORSE</name>
<dbReference type="GO" id="GO:0097228">
    <property type="term" value="C:sperm principal piece"/>
    <property type="evidence" value="ECO:0007669"/>
    <property type="project" value="Ensembl"/>
</dbReference>
<dbReference type="STRING" id="9796.ENSECAP00000032701"/>
<sequence length="7037" mass="790120">MRAAGFKKKALWKVHPVRPGPARTSPTLRAGPHVRSRNAAREAASRPRGTGHSGAGGAGGRRRGRGAREGERAGRPGPAMELYLSACSKAANVAASKSATSGLAADSQQCGDGVHKTHFPGVGAAQLLDLPLGVKLPMIPGSNSLYYTTKLSEKLFRPSYGFNLTDPYCRLLENQYKSLHDPHLRAYYKRKDILRRLKKGGYITSNNKIVCTLRELNKYRQYLTSLKLDFERNYIREQKVLAKQVNKLQENNQIPRRSDVAQFQNWLLQDGTQPIKDQERLIRHRYLDMISKELEQLEHAAEEQHLVRMDREERRQREQTRRKLILRRKIEEEWKTKEMLLLTKIGEDVRREARIEEQRRRSREESDRKKQALLEKKMAYHLQKMQENGFKRDERRKNTFDYRGQDGTYCEPSSPKKKKKFSEDVKLVYSVSDQKANKGGYEPAANAIYGSLSNSKNVVKISASNFCQPYVQDNGTEQKKDGVVTKKSSLDDRGAMYISARDSIISAQTSPTRNFHRPSQSYLDPPKDEKEINADWNERPNRRPSYLCESGPQSRVRGQNIFTSRVFSNTQQDLLQNCLQEKVTSEELNSIIQNIMTWVVATVTSILYPAITKYEERLRNNAYPVSDDSVLSSDSSSFCSTCSEELTYGSYTSATTKTFQGEPCAFAVDISVRRPTTPLKPPPAHVERTVVGKTYHMEEQSITSKLKYNKTSLTYGYPKLRSCKSDSHLLASFETGTKKSKDATTETVGLESPLLSSQKAKAMNEVKNLKNVFVNFKCHLKGETELILESIFQEIMSDLTQAIPSISSVTAEVFVDQSQPEKGDLLSNVDICSVASEIVENMLEKLQSAVEKKCVEMFSQEDLSVDIKPNLTSTGKDLTPSNGKPLETSLPLDPMCDIAEDMVYGILEKLVTLASCKQSELPHLEDATKLSHQQHMIDPKADKKKCSSEPDTANLIVKEEIQNLISNIFSKSSLVGQIEEAISTILGYVQSELKNERLIASEETVVLLQLLDEIFTQLHQKPVKADVQKCKHSRLRNPSDIEEKYRLTGTRLSNGPRSGRPFPPVNVPGMVLYSEDDSEEIDKIVENVLDSSFKEEKAKSQEQVPEHWFTKGNTCFEYKRNSRPPTKPASGRSKVAFCHGGLETKLLSFTNKEILKEKPCLNRDILIFSQDQKHQIQKASENVVKSILTEMLKDISSVPPGHLDSKTGKEASVLVSEKPQGLSHQEWMDQMFSVSEISTVAQEITDAVLNILHKASSCIPQITRSSVSPSVHQTSLDSSDTPHMVKEAPNKKPLKVWFDSENKMKCLSSVNVDPQKPSLLKSEESEPQPIDDITDKIINTIFERLKLLVCSKLPMCFKPSPAEQSSLQSQLSTYTTKVVNIVLHAIQNELELNKKNLNLGEIDHTKSLKGKGVFADTDNSDSFVPNLNDDIIASPLLTCICEILSSEYSDQSNISLSSDKSRSTISYGTDNVGKQNILPSRQDKKSFAKYLATPCALHSVFNEKDLKENARLQVLDSIGETVSEMLCKLIGAHPHCQPSCSKLNREKMNENQQTATELQSNIQLTSKTILEYILAKLCDVDMDTSFASSGFKAVSESLDIDSLSFASIIEEMTKCTDIISSIVSRMIQGGNKEVTKSKAKTVAPVSSKTGSSKETHPNKLKAVAADILNMVFAKLEGFANGNLETLGSINDGNKKSNTMDLECGSLSVFTDTHEELLKSALYMNAKKVSSTILKAIQTELNMNSLDLRTSVKTPSPEKQMLKNIVNLILDAVSSDMFNETESEERDVETYRYRPTYGNLLPGGAESDSFLEDAAHTEREFIGERTSLREEAKSDSLKQWFLERTLNKIEVKLKETQKSPIVPIIRNILNEIFQNALVNQLNVLSLSHSHLSGISHNVDEPIAQTSVQFIDKMMGPLVSEADVTIVADDVVRTVFHKLYSAAMTERNASKNRYKTVTFSANISFHEHTYGGRPSVTVLDKKPCTLQSAFNVDKQAKVNVVEDIVQAILTNLETFATSKVKSLFCPQINFTVPVALSIQQDESALSKALSAKDSYSDDQFLCCSMDHITSEKTNSLCQLPLNKLNIYATEVARKILQGIKHELDKERESPFVTHNIVVSESIASQIVNTVLDIVSSKGKYDKNNSHKEVDSDQQEGIIEKLFNKTEYRKVLQFKMQDTIEGILCDIYEKTLYQNNLSLATHALKGSLTGKHFQANSEMFIEGANKIIPKLSVPKSDVILISNDIVDIVLHNLSSAIMLGINPKNSTAARLPLTFCDMFPKAECQQPPLTGSKSEGKTGCFPSSRNLKLVCADDSQITVLEREDTKKFAPDTCEENANFITETIFNRLESFATERIDSLITLVFQPKEKSFVSSELENCKQDDSIFHESSQVESNVDVLKISTETILSQELADSTFASYREKLGSTIHLSQASLKEYADIIARAILKLIKNDLDLEIQKTYPYPNNISFQENITVSEIVNSILKILHNKRSVKEISFYSKDNPNLFSQLNVSNEILLGQREQEKNTKLSLFPKYPLEQNQMALEKESQRIVLEEIFMRNGKSKQKGKTALVSAVKQVLNEVYQRIMEIIGHLPSFNEIPHFIANSKSKTSDMTQSHINSTANDIVESVLDKMYSVVVTSLYESNKKVEASDNSDTLPKKPSCVREAKQAGKGSNPTRYIIPQVYSYAGSQNVSLLDNTFLQYSPLQVGKDLVQIVLSKITDFASLHLEETLSPESCSDELQPLSPHSSKVSPKGGPKPGFKTSLKARSKVTPLPKFRTKLQLGPSGAKAKSKTKLGPGEKTPKDSRSKSATGLSHILSKGDAKNLLEMKLPTSELKIYAKDIISNILETVVKEFETVKQTRAMVNVTALPSDQIMAANKIVNRVLQELYATNNHNMVYPIKCSHLDDLKLSQGNIGEGSIAKPQACFYLENVSSQLEQIFPKEGIFKKMFDKWQAESSDMENEKCKLLNIAGNVLTEISIKAKELEYSLSLLNLAYLEDCESRLHNHFKGASARAEDTKAQINMFGREIVEMLFEKLQLCFLSQIPTPDSQETLASRKEHITTKNKYDFPTEDIHGSVPIYSMKKKDQISLGSSNQVVQKIVERVLNMLESFVDLQFKHISKYEFSEIVKTPIENLFSVQQRQLSKQMLPKLQPLNKFSDESKSSTISKENVQNTLLQVHSFHSELLTYAVSIISDMLGIIKNKLDKEISQVEPCPIGILKENIVASEIIGTLMDQCTHFNESLIKNLPKKSLFQGVENTYIVNHVELATGMKMPTSKLKEASLGNNPPQISVPSLVFYSEDMKKKYKASSNVPSYARACVEDTVESSEPMEKPDSENTSSCSSNKVQDFSRKESNFGHFDQTMKGNSSLPEGSVLQKLFKKANESTEAALKQVMSFIELGKGENPRVFHYDTLKPVVPPNQIQTTVSPLRICLAAESIVNTVLSSYGFPSQPHNNESRETMKPFFMSKKNPLSVISGGQKNEEKTLLRMWDKRISSIPEEENKKPEASREDFSLLERWENKMCPEIRTLKEVEVIAFADHELGPNEIHLVARHVTTSVITYFKNLETRVSSEEKVSVISTLPRKKCDSKQPLRSIYKDSSLYQFCECLTESVICHLIFSISDSTRDGREKEKACESQNAAFNKIISIDSQVFENRSISVGELALNISEIIIEILFNSNIIESDIAQQMFPLKTKYIYCPGVAAADFDDLFQDLLIGVIHVLSKEIGISHHLENTGRNKSLSMLRSSDVPICNKTNTVERQKASRDWESSTHQIDRLIQRNKLNYLAYKLDSLVGSLKTRESKEVVNKVFNIVLDLFLPDEHPGEVLDSDKKSSDQPSSRILGNNLEITPKSFFLLNVVCEKLIRTLLEKCTNSVFADNLPLSDGTSAEECQLFKILQSVESGEFDYCKGAMDCEQFQGDYMSDLSKNLAEMDQDLLSSDSMLTVISHSLVKSLMDKLCHGIQVPQSPPFANKHLMYKTREIQSSFIKAKGPELTELGQGKGSLRFMSYNGNGLTGSLNNPSVISSKIRAPFGKKCSVNSSSVPSLLKRQRTKDMDTIGICNKLYPGDMNTGIYSATFLEEIISELFFNLSLSLWGKNENITEARLNEMNTLFVNNVVNEFNNAQVTVLRNAEERQCFPPIHKETVSSIVGSVYCDVLQQYKLQVTCGNNLTHDNTSIAEQITNGILLEILDYQLPSCFRGKHMPNSYYPLKAEIILQKLQNNLRQFTSQHRSSTAYSTMLSHSFLEDIIRRLLCQLIPLPSKASSLGNKYFPSSDFNEMSTCIINKVISAISKHKIWFTIYDSQYLCTGKNLQKMVDSVYSNLVQMSDCLVSIQKSIISRSPIMVDRIASFIIQAIIENHLQPFLCGEGLPRPNTPLDAVSNMVKQVLSEVIESHRPQTPSLVGIYPHTFVGEIVVRLLSKIFSPKHNTEIELEKMTQKIVNSINNHFDKAKIHILYDDKEQSHSSVDTDIVDELVTSVYGNVLKQHGLDPEVDKELEDSDIFVENITNLIVAALTDYLLHPLFSGDLSSSYSLSTAENIFQDVLSNISKSTKPSQSLSPYNTLLPYTFLEDMIRVLLSRIFPSASSIVPNKETPKDRSRVNFNEIASKIISDIRMKISQHEIRFSKDEEETKFVYSEDDVQHLVDSVFKNISQNSESQESVEQNITSSDDVLIDRIAGFIIKHICQQHLQPFVDGKSLPSSSYSYFDDERRQWFSATVYSSTFLEDVVSGVLSKIFHRVLGIVQMKSARDSEDELFDKAEKLITLIAEEFSKAQVSILENAEEQFCLPPVETDIVKNIIDMVYSKVLQEYDMEIMPDKDFLSDTKTLAAKITKIVLAETFDFQIHPNLIGKLPFKSHSKLSTNVLIKRVQCDITKSRFQRQASTIYTTMLSHTHLEKIITQLISQISPLASSAEHPDTCQSDLSKTVLKLINEIMSIISKHAICIIKHGNEKQSKISEKDIQSMVDSIYADLSHSNVYQSLTKDKKGISNIPVSKVASCIIKEIFNHHLQSFLSEDKTLLSAAVDQTCKQKAIDSKQRELSFIVNSAVFFEEVISELLCKLLYAFSHNVLAAENPDTVKATITGIVTTLVKSIVLEFNTSEILVADNSDDDMCFSEGYKEIVQKTVNLIYEKILDEYKSLIQVYRAIQSDSICFGRKIYHLLLEEIYDYQVQLLVSGELVSSSCSSLQADNIIRNVLSVIMRDTYSLPSCVTVLPRSLLEDMISKLLVHMFPSTDTESELEKEEVLPDYEFVDEASKLTDEIIKEISEHEIRLARAEENAESVQLEMIENLVDSICNNILKKSEFQAEVQKDADKRGGSFLSKIAGFIMKEIMDHHLQPFLHGEESSSSYLSDYNHVSVLTKAGKEKAQPSLYSATFLEDVIVDLVHKFYSFPSITEDSKKKEMPEPEVVSLAIKFANSLIGEFRKSEIKVLPNAEEVFSFPPVGKDTVDKISNFVYDQFIGNYESNDIQKDDKSNIVIEMIAALAQKAISAFKIQPLFSGDWSSTFFSFLNPDNITQRVQHLPQKISTQINRCLKGNQLTLPEKSYKYTSSTSDQKNVLDTLEIDRGAMSRKKSFKTEEASMRKGDIQDPIVTSLTKFMANNMFNLLSGSPAGVVNKKKENKNKMRISIQKHNETVSKVTSPTTSVKSKDTQEPDLRITLKNKEIENKSISASKDKEGQGNEVHTQFPVATDDRECEKEILVPYFEIDDEMKIDKSENSFKKEDKSFQLSSLTSKVRNTGSSTEKTLRTVDQRPNNEGGKDCPVQVDINEAQYSDYESVQNVIENIYDDILERDYSQESADYSKLQIPPSETALDVIQEVGEDFVQSISAKDSSLSINKNLPAREKEMKREKDKERKREREKERDGGENKEKERDKEKRKAEIKNEPSKTASLQHLPKSKPGIFPAKFLEDVITEIVNKLIFSSSPETQTCDKCQKVSNGENQAELYDTAMKLLNSLLKEFSNAQIKVFRPDKENKFSSPVDKVSSVPKVSPSHKESTREASSSSIQKITVDKMPHIHKMTKNSSSDKIPFPDKIPATDKTLVNKVVHSSICNILKEYRSQDAICKNIKSNGENLARRLTNTVINEIFQHQLNLISSDNVPASACFPLESKDVVKKVQNVAQTASKDCQTSSPYTIMLPHEFLGNVIAALLSKIFSTVSNTKAETSEGKLFTELDFLQMKLLSTVTTEISKDEDMIIRYVETLHPNDDEIIQLVVESMYNNLLSQFGSQEIIQNCVASGCRILSETIVDLVLREVAGNQLQNYFSGDLTPYQCAEVDSVVENILKDVIKTADAPQPQPSRTHILPYNIIEEIAVNFLSKLLSMFPKVDKERNKSLETEMQKITSKILNSIQEFISKSKIKLVPPAKELPTVPLAENETIEKVVNSVYTSVLKHSGSYTSIFKDLLGKSNILSDIIGFLMVKEISNSEFQRQVEEEVSSSELVLEAVKIMEKAVKIIDGFKYQEKFPCKKGAMLDAMFLEEALALFLAKIVRLPSASSKDAKSLKPDLNKIASQLTKSVTAEISKSNISLVAADPKEHFLNPESVEVVSQIIDSVYSEVLQQFGTHNELYDDIKDTNRVFPKKVANLIINGVSNFPLDTVSSKNSNPNLFGDLDINRIVQKAQEHAGKMIPDLEEEDLAQDSFGEEFPIKIVPHVGNKPIKIDPHIISEHLAVISVKTQPLEKLKMECLRQTGHNIEELRRVSISGRGYSSDTSDVGELKRERRISLDRTGRLAVKPLEAVCRNSFQNIRKPDITKVELLKDVQSKKDLIIRLVAHDIDQEDSESGREEEPMSDEDEVVLREIAQEEHVGEQFEDQVKEAMKPAEGMVGSPKTTQSTYSLKKFLSLSKCCQLTSSANIESIEATSNHIIEPKERQVKRAVAELDMATNSTTTTQTSSSWEKKAQPKKEEKTLITEPTHYLIHRIMSSSSYNQEDFISYAGETEACTPDTSAKILEESSQEQKPENSSSVKFITIFEGNKHIPGSGHPSKEVISDTPKPTFSKPGSKMLEKVSSALSKVFSRTGTSTSKSSSPPHQDEH</sequence>
<keyword evidence="5" id="KW-1185">Reference proteome</keyword>
<dbReference type="FunCoup" id="A0A3Q2HE26">
    <property type="interactions" value="20"/>
</dbReference>
<feature type="compositionally biased region" description="Low complexity" evidence="2">
    <location>
        <begin position="7019"/>
        <end position="7030"/>
    </location>
</feature>